<dbReference type="EMBL" id="GBXM01071802">
    <property type="protein sequence ID" value="JAH36775.1"/>
    <property type="molecule type" value="Transcribed_RNA"/>
</dbReference>
<reference evidence="1" key="2">
    <citation type="journal article" date="2015" name="Fish Shellfish Immunol.">
        <title>Early steps in the European eel (Anguilla anguilla)-Vibrio vulnificus interaction in the gills: Role of the RtxA13 toxin.</title>
        <authorList>
            <person name="Callol A."/>
            <person name="Pajuelo D."/>
            <person name="Ebbesson L."/>
            <person name="Teles M."/>
            <person name="MacKenzie S."/>
            <person name="Amaro C."/>
        </authorList>
    </citation>
    <scope>NUCLEOTIDE SEQUENCE</scope>
</reference>
<proteinExistence type="predicted"/>
<sequence>MLNDLFVKDKHFPHESNRKCFQAPRHILVLHPPILLISMQILCHH</sequence>
<evidence type="ECO:0000313" key="1">
    <source>
        <dbReference type="EMBL" id="JAH36775.1"/>
    </source>
</evidence>
<reference evidence="1" key="1">
    <citation type="submission" date="2014-11" db="EMBL/GenBank/DDBJ databases">
        <authorList>
            <person name="Amaro Gonzalez C."/>
        </authorList>
    </citation>
    <scope>NUCLEOTIDE SEQUENCE</scope>
</reference>
<dbReference type="AlphaFoldDB" id="A0A0E9S7Z2"/>
<accession>A0A0E9S7Z2</accession>
<organism evidence="1">
    <name type="scientific">Anguilla anguilla</name>
    <name type="common">European freshwater eel</name>
    <name type="synonym">Muraena anguilla</name>
    <dbReference type="NCBI Taxonomy" id="7936"/>
    <lineage>
        <taxon>Eukaryota</taxon>
        <taxon>Metazoa</taxon>
        <taxon>Chordata</taxon>
        <taxon>Craniata</taxon>
        <taxon>Vertebrata</taxon>
        <taxon>Euteleostomi</taxon>
        <taxon>Actinopterygii</taxon>
        <taxon>Neopterygii</taxon>
        <taxon>Teleostei</taxon>
        <taxon>Anguilliformes</taxon>
        <taxon>Anguillidae</taxon>
        <taxon>Anguilla</taxon>
    </lineage>
</organism>
<name>A0A0E9S7Z2_ANGAN</name>
<protein>
    <submittedName>
        <fullName evidence="1">Uncharacterized protein</fullName>
    </submittedName>
</protein>